<feature type="transmembrane region" description="Helical" evidence="1">
    <location>
        <begin position="83"/>
        <end position="105"/>
    </location>
</feature>
<dbReference type="RefSeq" id="XP_002668467.1">
    <property type="nucleotide sequence ID" value="XM_002668421.1"/>
</dbReference>
<feature type="transmembrane region" description="Helical" evidence="1">
    <location>
        <begin position="212"/>
        <end position="234"/>
    </location>
</feature>
<evidence type="ECO:0000313" key="4">
    <source>
        <dbReference type="Proteomes" id="UP000006671"/>
    </source>
</evidence>
<protein>
    <submittedName>
        <fullName evidence="3">Predicted protein</fullName>
    </submittedName>
</protein>
<reference evidence="3 4" key="1">
    <citation type="journal article" date="2010" name="Cell">
        <title>The genome of Naegleria gruberi illuminates early eukaryotic versatility.</title>
        <authorList>
            <person name="Fritz-Laylin L.K."/>
            <person name="Prochnik S.E."/>
            <person name="Ginger M.L."/>
            <person name="Dacks J.B."/>
            <person name="Carpenter M.L."/>
            <person name="Field M.C."/>
            <person name="Kuo A."/>
            <person name="Paredez A."/>
            <person name="Chapman J."/>
            <person name="Pham J."/>
            <person name="Shu S."/>
            <person name="Neupane R."/>
            <person name="Cipriano M."/>
            <person name="Mancuso J."/>
            <person name="Tu H."/>
            <person name="Salamov A."/>
            <person name="Lindquist E."/>
            <person name="Shapiro H."/>
            <person name="Lucas S."/>
            <person name="Grigoriev I.V."/>
            <person name="Cande W.Z."/>
            <person name="Fulton C."/>
            <person name="Rokhsar D.S."/>
            <person name="Dawson S.C."/>
        </authorList>
    </citation>
    <scope>NUCLEOTIDE SEQUENCE [LARGE SCALE GENOMIC DNA]</scope>
    <source>
        <strain evidence="3 4">NEG-M</strain>
    </source>
</reference>
<dbReference type="SUPFAM" id="SSF56112">
    <property type="entry name" value="Protein kinase-like (PK-like)"/>
    <property type="match status" value="1"/>
</dbReference>
<dbReference type="GO" id="GO:0005524">
    <property type="term" value="F:ATP binding"/>
    <property type="evidence" value="ECO:0007669"/>
    <property type="project" value="InterPro"/>
</dbReference>
<dbReference type="InterPro" id="IPR008271">
    <property type="entry name" value="Ser/Thr_kinase_AS"/>
</dbReference>
<dbReference type="InterPro" id="IPR011009">
    <property type="entry name" value="Kinase-like_dom_sf"/>
</dbReference>
<dbReference type="GO" id="GO:0005634">
    <property type="term" value="C:nucleus"/>
    <property type="evidence" value="ECO:0007669"/>
    <property type="project" value="TreeGrafter"/>
</dbReference>
<dbReference type="eggNOG" id="KOG0661">
    <property type="taxonomic scope" value="Eukaryota"/>
</dbReference>
<dbReference type="GeneID" id="8861850"/>
<dbReference type="SUPFAM" id="SSF55931">
    <property type="entry name" value="Glutamine synthetase/guanido kinase"/>
    <property type="match status" value="1"/>
</dbReference>
<dbReference type="VEuPathDB" id="AmoebaDB:NAEGRDRAFT_76620"/>
<dbReference type="InterPro" id="IPR014746">
    <property type="entry name" value="Gln_synth/guanido_kin_cat_dom"/>
</dbReference>
<dbReference type="EMBL" id="GG739052">
    <property type="protein sequence ID" value="EFC35723.1"/>
    <property type="molecule type" value="Genomic_DNA"/>
</dbReference>
<dbReference type="PROSITE" id="PS50011">
    <property type="entry name" value="PROTEIN_KINASE_DOM"/>
    <property type="match status" value="1"/>
</dbReference>
<dbReference type="Gene3D" id="1.10.510.10">
    <property type="entry name" value="Transferase(Phosphotransferase) domain 1"/>
    <property type="match status" value="1"/>
</dbReference>
<keyword evidence="4" id="KW-1185">Reference proteome</keyword>
<dbReference type="PANTHER" id="PTHR44167">
    <property type="entry name" value="OVARIAN-SPECIFIC SERINE/THREONINE-PROTEIN KINASE LOK-RELATED"/>
    <property type="match status" value="1"/>
</dbReference>
<feature type="transmembrane region" description="Helical" evidence="1">
    <location>
        <begin position="297"/>
        <end position="327"/>
    </location>
</feature>
<organism evidence="4">
    <name type="scientific">Naegleria gruberi</name>
    <name type="common">Amoeba</name>
    <dbReference type="NCBI Taxonomy" id="5762"/>
    <lineage>
        <taxon>Eukaryota</taxon>
        <taxon>Discoba</taxon>
        <taxon>Heterolobosea</taxon>
        <taxon>Tetramitia</taxon>
        <taxon>Eutetramitia</taxon>
        <taxon>Vahlkampfiidae</taxon>
        <taxon>Naegleria</taxon>
    </lineage>
</organism>
<keyword evidence="1" id="KW-0812">Transmembrane</keyword>
<feature type="transmembrane region" description="Helical" evidence="1">
    <location>
        <begin position="49"/>
        <end position="71"/>
    </location>
</feature>
<dbReference type="PANTHER" id="PTHR44167:SF24">
    <property type="entry name" value="SERINE_THREONINE-PROTEIN KINASE CHK2"/>
    <property type="match status" value="1"/>
</dbReference>
<dbReference type="GO" id="GO:0004356">
    <property type="term" value="F:glutamine synthetase activity"/>
    <property type="evidence" value="ECO:0007669"/>
    <property type="project" value="InterPro"/>
</dbReference>
<evidence type="ECO:0000256" key="1">
    <source>
        <dbReference type="SAM" id="Phobius"/>
    </source>
</evidence>
<feature type="domain" description="Protein kinase" evidence="2">
    <location>
        <begin position="392"/>
        <end position="622"/>
    </location>
</feature>
<sequence length="622" mass="71506">MHSVGKIAELALLVNYQVNETSSTNNVSSPVFTIDDFDDTLLSAIDQSISFLFILLFISLILVMIIFIVRNQTWKTLRKAQRIVLILVNTLLIVQTLALCARTAYTFCNISIVERFHNYLKVNNVNEPDQLYQDVMINRNSTLTTETVGIPYADLVGLFFALGIETFLILIALLVINEIVHYISHLFFNLIKYSQGILKSKQTKIIRKIFDTSFFISSAMYFLLVVAVFVMLVIESLKVTVDILFIFSIACFAFFAIQLIVQTIAISIVFSRVIILLNKTRKQFKDQSQSYSWKQPILKIIILLSVLIFSTFFQIIAVGLGAVSFVWNYSSLFYDFLNCLGILIFSILVMCLYHPSFDFFNRNQSEQDTTTTNTNTTNTYTTDTQTTFEDRYISKEFIATGGFGTVYKVTTKNYEKLALKLGKQTSEVMISVREYQKMRQITHCNIIKTCDLFMIGDGIVGIEMELMKMSLKNVMTTEKPFSEKIMQTILVQMCSALEILKVCNLIHRDIKPDNILIRDLDLEREEVSVVLSDFGLARNLDTFTSTGISGTVNFIAPEKEGLELLPENLLEAIKEFEKDPLMKEVFLEHNFNMFKMAKRAEWDKYVHHCVTDWEFERYSNFM</sequence>
<dbReference type="InParanoid" id="D2W5D0"/>
<feature type="transmembrane region" description="Helical" evidence="1">
    <location>
        <begin position="333"/>
        <end position="353"/>
    </location>
</feature>
<dbReference type="STRING" id="5762.D2W5D0"/>
<keyword evidence="1" id="KW-1133">Transmembrane helix</keyword>
<dbReference type="GO" id="GO:0004674">
    <property type="term" value="F:protein serine/threonine kinase activity"/>
    <property type="evidence" value="ECO:0007669"/>
    <property type="project" value="TreeGrafter"/>
</dbReference>
<dbReference type="SMART" id="SM00220">
    <property type="entry name" value="S_TKc"/>
    <property type="match status" value="1"/>
</dbReference>
<dbReference type="Proteomes" id="UP000006671">
    <property type="component" value="Unassembled WGS sequence"/>
</dbReference>
<keyword evidence="1" id="KW-0472">Membrane</keyword>
<name>D2W5D0_NAEGR</name>
<gene>
    <name evidence="3" type="ORF">NAEGRDRAFT_76620</name>
</gene>
<dbReference type="InterPro" id="IPR000719">
    <property type="entry name" value="Prot_kinase_dom"/>
</dbReference>
<dbReference type="PROSITE" id="PS00108">
    <property type="entry name" value="PROTEIN_KINASE_ST"/>
    <property type="match status" value="1"/>
</dbReference>
<dbReference type="KEGG" id="ngr:NAEGRDRAFT_76620"/>
<dbReference type="Gene3D" id="3.30.200.20">
    <property type="entry name" value="Phosphorylase Kinase, domain 1"/>
    <property type="match status" value="1"/>
</dbReference>
<dbReference type="AlphaFoldDB" id="D2W5D0"/>
<feature type="transmembrane region" description="Helical" evidence="1">
    <location>
        <begin position="246"/>
        <end position="277"/>
    </location>
</feature>
<proteinExistence type="predicted"/>
<accession>D2W5D0</accession>
<evidence type="ECO:0000259" key="2">
    <source>
        <dbReference type="PROSITE" id="PS50011"/>
    </source>
</evidence>
<evidence type="ECO:0000313" key="3">
    <source>
        <dbReference type="EMBL" id="EFC35723.1"/>
    </source>
</evidence>
<dbReference type="GO" id="GO:0044773">
    <property type="term" value="P:mitotic DNA damage checkpoint signaling"/>
    <property type="evidence" value="ECO:0007669"/>
    <property type="project" value="TreeGrafter"/>
</dbReference>
<dbReference type="Pfam" id="PF00069">
    <property type="entry name" value="Pkinase"/>
    <property type="match status" value="1"/>
</dbReference>